<keyword evidence="2 3" id="KW-0040">ANK repeat</keyword>
<dbReference type="Pfam" id="PF12796">
    <property type="entry name" value="Ank_2"/>
    <property type="match status" value="1"/>
</dbReference>
<evidence type="ECO:0000256" key="1">
    <source>
        <dbReference type="ARBA" id="ARBA00022737"/>
    </source>
</evidence>
<dbReference type="AlphaFoldDB" id="A0A1Q9CC94"/>
<dbReference type="InterPro" id="IPR002110">
    <property type="entry name" value="Ankyrin_rpt"/>
</dbReference>
<evidence type="ECO:0000313" key="5">
    <source>
        <dbReference type="EMBL" id="OLP80550.1"/>
    </source>
</evidence>
<proteinExistence type="predicted"/>
<dbReference type="SUPFAM" id="SSF48403">
    <property type="entry name" value="Ankyrin repeat"/>
    <property type="match status" value="1"/>
</dbReference>
<feature type="compositionally biased region" description="Low complexity" evidence="4">
    <location>
        <begin position="21"/>
        <end position="30"/>
    </location>
</feature>
<keyword evidence="6" id="KW-1185">Reference proteome</keyword>
<feature type="repeat" description="ANK" evidence="3">
    <location>
        <begin position="122"/>
        <end position="154"/>
    </location>
</feature>
<dbReference type="Gene3D" id="1.25.40.20">
    <property type="entry name" value="Ankyrin repeat-containing domain"/>
    <property type="match status" value="1"/>
</dbReference>
<dbReference type="OrthoDB" id="20872at2759"/>
<protein>
    <submittedName>
        <fullName evidence="5">Caskin-2</fullName>
    </submittedName>
</protein>
<dbReference type="PROSITE" id="PS50297">
    <property type="entry name" value="ANK_REP_REGION"/>
    <property type="match status" value="2"/>
</dbReference>
<dbReference type="SMART" id="SM00248">
    <property type="entry name" value="ANK"/>
    <property type="match status" value="2"/>
</dbReference>
<organism evidence="5 6">
    <name type="scientific">Symbiodinium microadriaticum</name>
    <name type="common">Dinoflagellate</name>
    <name type="synonym">Zooxanthella microadriatica</name>
    <dbReference type="NCBI Taxonomy" id="2951"/>
    <lineage>
        <taxon>Eukaryota</taxon>
        <taxon>Sar</taxon>
        <taxon>Alveolata</taxon>
        <taxon>Dinophyceae</taxon>
        <taxon>Suessiales</taxon>
        <taxon>Symbiodiniaceae</taxon>
        <taxon>Symbiodinium</taxon>
    </lineage>
</organism>
<dbReference type="GO" id="GO:0085020">
    <property type="term" value="P:protein K6-linked ubiquitination"/>
    <property type="evidence" value="ECO:0007669"/>
    <property type="project" value="TreeGrafter"/>
</dbReference>
<dbReference type="InterPro" id="IPR036770">
    <property type="entry name" value="Ankyrin_rpt-contain_sf"/>
</dbReference>
<feature type="region of interest" description="Disordered" evidence="4">
    <location>
        <begin position="9"/>
        <end position="30"/>
    </location>
</feature>
<dbReference type="GO" id="GO:0004842">
    <property type="term" value="F:ubiquitin-protein transferase activity"/>
    <property type="evidence" value="ECO:0007669"/>
    <property type="project" value="TreeGrafter"/>
</dbReference>
<evidence type="ECO:0000313" key="6">
    <source>
        <dbReference type="Proteomes" id="UP000186817"/>
    </source>
</evidence>
<dbReference type="Proteomes" id="UP000186817">
    <property type="component" value="Unassembled WGS sequence"/>
</dbReference>
<evidence type="ECO:0000256" key="4">
    <source>
        <dbReference type="SAM" id="MobiDB-lite"/>
    </source>
</evidence>
<dbReference type="PANTHER" id="PTHR24171">
    <property type="entry name" value="ANKYRIN REPEAT DOMAIN-CONTAINING PROTEIN 39-RELATED"/>
    <property type="match status" value="1"/>
</dbReference>
<feature type="repeat" description="ANK" evidence="3">
    <location>
        <begin position="155"/>
        <end position="187"/>
    </location>
</feature>
<evidence type="ECO:0000256" key="3">
    <source>
        <dbReference type="PROSITE-ProRule" id="PRU00023"/>
    </source>
</evidence>
<evidence type="ECO:0000256" key="2">
    <source>
        <dbReference type="ARBA" id="ARBA00023043"/>
    </source>
</evidence>
<keyword evidence="1" id="KW-0677">Repeat</keyword>
<reference evidence="5 6" key="1">
    <citation type="submission" date="2016-02" db="EMBL/GenBank/DDBJ databases">
        <title>Genome analysis of coral dinoflagellate symbionts highlights evolutionary adaptations to a symbiotic lifestyle.</title>
        <authorList>
            <person name="Aranda M."/>
            <person name="Li Y."/>
            <person name="Liew Y.J."/>
            <person name="Baumgarten S."/>
            <person name="Simakov O."/>
            <person name="Wilson M."/>
            <person name="Piel J."/>
            <person name="Ashoor H."/>
            <person name="Bougouffa S."/>
            <person name="Bajic V.B."/>
            <person name="Ryu T."/>
            <person name="Ravasi T."/>
            <person name="Bayer T."/>
            <person name="Micklem G."/>
            <person name="Kim H."/>
            <person name="Bhak J."/>
            <person name="Lajeunesse T.C."/>
            <person name="Voolstra C.R."/>
        </authorList>
    </citation>
    <scope>NUCLEOTIDE SEQUENCE [LARGE SCALE GENOMIC DNA]</scope>
    <source>
        <strain evidence="5 6">CCMP2467</strain>
    </source>
</reference>
<sequence>MGQSLDVLKTCDGTDGRDAKSGSTSTAHSGSAVWDDDVMVNCAALEEGVKSVVASANRGGARISDEVLLNHELLQYARQGNLRGVSEALDKGAWTETRRPLVMKPQKPDTGKKGTGDDPAVIGMTPIMFAAQKGSAECVQRLLQARAEVNAVEEDGWSALHFASKEGHLQVCQSLLECKADPALMNIDEQRPVDVADEDMSFKERFTKICKAMPVFLRGSIKPSLAARQRRLQDAELEALRVFVQSLHYMDKSVVCIVAQVKGHKGGSQPVLQASAWRQAFLQAALERASASAIRGAPARERGCGEVKAQAGGQAMRIASTMTSQRQLA</sequence>
<dbReference type="PANTHER" id="PTHR24171:SF8">
    <property type="entry name" value="BRCA1-ASSOCIATED RING DOMAIN PROTEIN 1"/>
    <property type="match status" value="1"/>
</dbReference>
<gene>
    <name evidence="5" type="primary">CASKIN2</name>
    <name evidence="5" type="ORF">AK812_SmicGene39034</name>
</gene>
<dbReference type="EMBL" id="LSRX01001370">
    <property type="protein sequence ID" value="OLP80550.1"/>
    <property type="molecule type" value="Genomic_DNA"/>
</dbReference>
<name>A0A1Q9CC94_SYMMI</name>
<comment type="caution">
    <text evidence="5">The sequence shown here is derived from an EMBL/GenBank/DDBJ whole genome shotgun (WGS) entry which is preliminary data.</text>
</comment>
<accession>A0A1Q9CC94</accession>
<dbReference type="PROSITE" id="PS50088">
    <property type="entry name" value="ANK_REPEAT"/>
    <property type="match status" value="2"/>
</dbReference>